<evidence type="ECO:0000259" key="5">
    <source>
        <dbReference type="PROSITE" id="PS51883"/>
    </source>
</evidence>
<dbReference type="PROSITE" id="PS51883">
    <property type="entry name" value="OBG"/>
    <property type="match status" value="1"/>
</dbReference>
<evidence type="ECO:0000256" key="2">
    <source>
        <dbReference type="ARBA" id="ARBA00023134"/>
    </source>
</evidence>
<dbReference type="InterPro" id="IPR027417">
    <property type="entry name" value="P-loop_NTPase"/>
</dbReference>
<reference evidence="6" key="1">
    <citation type="submission" date="2022-08" db="EMBL/GenBank/DDBJ databases">
        <authorList>
            <person name="Giroux E."/>
            <person name="Giroux E."/>
        </authorList>
    </citation>
    <scope>NUCLEOTIDE SEQUENCE</scope>
    <source>
        <strain evidence="6">H1091258</strain>
    </source>
</reference>
<dbReference type="InterPro" id="IPR031167">
    <property type="entry name" value="G_OBG"/>
</dbReference>
<dbReference type="GO" id="GO:0042254">
    <property type="term" value="P:ribosome biogenesis"/>
    <property type="evidence" value="ECO:0007669"/>
    <property type="project" value="UniProtKB-UniRule"/>
</dbReference>
<dbReference type="GO" id="GO:0005525">
    <property type="term" value="F:GTP binding"/>
    <property type="evidence" value="ECO:0007669"/>
    <property type="project" value="UniProtKB-KW"/>
</dbReference>
<keyword evidence="7" id="KW-1185">Reference proteome</keyword>
<feature type="non-terminal residue" evidence="6">
    <location>
        <position position="1"/>
    </location>
</feature>
<dbReference type="Proteomes" id="UP001152533">
    <property type="component" value="Unassembled WGS sequence"/>
</dbReference>
<name>A0A9W4RPD2_9PEZI</name>
<organism evidence="6 7">
    <name type="scientific">Colletotrichum noveboracense</name>
    <dbReference type="NCBI Taxonomy" id="2664923"/>
    <lineage>
        <taxon>Eukaryota</taxon>
        <taxon>Fungi</taxon>
        <taxon>Dikarya</taxon>
        <taxon>Ascomycota</taxon>
        <taxon>Pezizomycotina</taxon>
        <taxon>Sordariomycetes</taxon>
        <taxon>Hypocreomycetidae</taxon>
        <taxon>Glomerellales</taxon>
        <taxon>Glomerellaceae</taxon>
        <taxon>Colletotrichum</taxon>
        <taxon>Colletotrichum gloeosporioides species complex</taxon>
    </lineage>
</organism>
<evidence type="ECO:0000313" key="7">
    <source>
        <dbReference type="Proteomes" id="UP001152533"/>
    </source>
</evidence>
<keyword evidence="2" id="KW-0342">GTP-binding</keyword>
<dbReference type="Pfam" id="PF01018">
    <property type="entry name" value="GTP1_OBG"/>
    <property type="match status" value="2"/>
</dbReference>
<dbReference type="EMBL" id="CAMGZC010000194">
    <property type="protein sequence ID" value="CAI0644846.1"/>
    <property type="molecule type" value="Genomic_DNA"/>
</dbReference>
<feature type="region of interest" description="Disordered" evidence="3">
    <location>
        <begin position="428"/>
        <end position="456"/>
    </location>
</feature>
<feature type="region of interest" description="Disordered" evidence="3">
    <location>
        <begin position="1"/>
        <end position="31"/>
    </location>
</feature>
<feature type="region of interest" description="Disordered" evidence="3">
    <location>
        <begin position="256"/>
        <end position="283"/>
    </location>
</feature>
<dbReference type="GO" id="GO:0003924">
    <property type="term" value="F:GTPase activity"/>
    <property type="evidence" value="ECO:0007669"/>
    <property type="project" value="InterPro"/>
</dbReference>
<dbReference type="PANTHER" id="PTHR11702">
    <property type="entry name" value="DEVELOPMENTALLY REGULATED GTP-BINDING PROTEIN-RELATED"/>
    <property type="match status" value="1"/>
</dbReference>
<proteinExistence type="predicted"/>
<dbReference type="PANTHER" id="PTHR11702:SF31">
    <property type="entry name" value="MITOCHONDRIAL RIBOSOME-ASSOCIATED GTPASE 2"/>
    <property type="match status" value="1"/>
</dbReference>
<dbReference type="InterPro" id="IPR006169">
    <property type="entry name" value="GTP1_OBG_dom"/>
</dbReference>
<dbReference type="Pfam" id="PF01926">
    <property type="entry name" value="MMR_HSR1"/>
    <property type="match status" value="1"/>
</dbReference>
<dbReference type="PROSITE" id="PS51710">
    <property type="entry name" value="G_OBG"/>
    <property type="match status" value="1"/>
</dbReference>
<feature type="compositionally biased region" description="Polar residues" evidence="3">
    <location>
        <begin position="264"/>
        <end position="275"/>
    </location>
</feature>
<evidence type="ECO:0000256" key="1">
    <source>
        <dbReference type="ARBA" id="ARBA00022741"/>
    </source>
</evidence>
<feature type="domain" description="Obg" evidence="5">
    <location>
        <begin position="285"/>
        <end position="548"/>
    </location>
</feature>
<dbReference type="SUPFAM" id="SSF82051">
    <property type="entry name" value="Obg GTP-binding protein N-terminal domain"/>
    <property type="match status" value="1"/>
</dbReference>
<comment type="caution">
    <text evidence="6">The sequence shown here is derived from an EMBL/GenBank/DDBJ whole genome shotgun (WGS) entry which is preliminary data.</text>
</comment>
<feature type="compositionally biased region" description="Basic and acidic residues" evidence="3">
    <location>
        <begin position="436"/>
        <end position="445"/>
    </location>
</feature>
<dbReference type="AlphaFoldDB" id="A0A9W4RPD2"/>
<evidence type="ECO:0000259" key="4">
    <source>
        <dbReference type="PROSITE" id="PS51710"/>
    </source>
</evidence>
<evidence type="ECO:0008006" key="8">
    <source>
        <dbReference type="Google" id="ProtNLM"/>
    </source>
</evidence>
<keyword evidence="1" id="KW-0547">Nucleotide-binding</keyword>
<dbReference type="InterPro" id="IPR006073">
    <property type="entry name" value="GTP-bd"/>
</dbReference>
<evidence type="ECO:0000256" key="3">
    <source>
        <dbReference type="SAM" id="MobiDB-lite"/>
    </source>
</evidence>
<sequence>TSNQTGKSEMSRMESHVTKSANDDANDAVIPTPNIDIESLSYKGSDGRSEDDGMFSPIFGEFAWGDEVDIDKTIVSMIKSRAPLPQQAIDFFAFELVPDCIGLAVIYNTLVIELPETDFETFHRRLATLADRICGVPLLLHYNNGPLPNSEHTIDSGAARNQRFMSMGWRYSKVVGARGSFVQQTAYADLQLRNADTAGEFVRYSDVFDPLIEIAGSLGTMASRCSGSHSLFLPFLYPSLFVSRATSASRLATRTIASRRHSSTHVAQEPSSSRLNPAPDDYASPNFADKASLTLYAGPGGHGCISFMRDAYLPDGPPNGGDGGHGGNIYIQAVHGETSLHKLARRRFIRAGRGKTGQGSAKGGQRGEDVIITVPVGTVLRELEREDPVAEEAVLQRALRAKRKAEKRAKREREEELARRELVMTDEEIEEDRLIEEERKAKKPEPEDDEPEDPERHKWLLYPGLSKSDLKTIALPKAPRRQRLYHQPPGPIQIDLSRPSPQPILLATGGVGGLGNPHFVSREFPRPIFATKGERAVTMQIELELKLLADVGLVGLPNAGKSTLLRALTNSRTRVGNWAFTTLQPNIGTVVLDNYKGRPVIKSYKRYPAAASSTGSHEEEVRVEQRTRFTVADIPGLIEGAHLDRGLGMEFLRHVERAAVLAFVIDLSAGPAVKALDALWREVGLYAQMREEEERDREVDSRIDWDLASNGDTQRPYGGNMMIADAPETPKEESGLHITAKPWFVVATKADLPETQENFRQLKEYLEQINNGTAPHPSGVEKGTWTENCAVIPVSAIHGQGVDRIVHWTVGLLDE</sequence>
<protein>
    <recommendedName>
        <fullName evidence="8">Obg family GTPase CgtA</fullName>
    </recommendedName>
</protein>
<dbReference type="PRINTS" id="PR00326">
    <property type="entry name" value="GTP1OBG"/>
</dbReference>
<dbReference type="GO" id="GO:0005739">
    <property type="term" value="C:mitochondrion"/>
    <property type="evidence" value="ECO:0007669"/>
    <property type="project" value="TreeGrafter"/>
</dbReference>
<gene>
    <name evidence="6" type="ORF">CGXH109_LOCUS39526</name>
</gene>
<evidence type="ECO:0000313" key="6">
    <source>
        <dbReference type="EMBL" id="CAI0644846.1"/>
    </source>
</evidence>
<dbReference type="Gene3D" id="3.40.50.300">
    <property type="entry name" value="P-loop containing nucleotide triphosphate hydrolases"/>
    <property type="match status" value="1"/>
</dbReference>
<dbReference type="InterPro" id="IPR045086">
    <property type="entry name" value="OBG_GTPase"/>
</dbReference>
<dbReference type="CDD" id="cd01898">
    <property type="entry name" value="Obg"/>
    <property type="match status" value="1"/>
</dbReference>
<dbReference type="Gene3D" id="2.70.210.12">
    <property type="entry name" value="GTP1/OBG domain"/>
    <property type="match status" value="1"/>
</dbReference>
<dbReference type="InterPro" id="IPR036726">
    <property type="entry name" value="GTP1_OBG_dom_sf"/>
</dbReference>
<accession>A0A9W4RPD2</accession>
<dbReference type="SUPFAM" id="SSF52540">
    <property type="entry name" value="P-loop containing nucleoside triphosphate hydrolases"/>
    <property type="match status" value="1"/>
</dbReference>
<feature type="domain" description="OBG-type G" evidence="4">
    <location>
        <begin position="549"/>
        <end position="814"/>
    </location>
</feature>